<dbReference type="KEGG" id="ncs:NCAS_0F00240"/>
<dbReference type="RefSeq" id="XP_003676864.1">
    <property type="nucleotide sequence ID" value="XM_003676816.1"/>
</dbReference>
<reference evidence="16 17" key="1">
    <citation type="journal article" date="2011" name="Proc. Natl. Acad. Sci. U.S.A.">
        <title>Evolutionary erosion of yeast sex chromosomes by mating-type switching accidents.</title>
        <authorList>
            <person name="Gordon J.L."/>
            <person name="Armisen D."/>
            <person name="Proux-Wera E."/>
            <person name="Oheigeartaigh S.S."/>
            <person name="Byrne K.P."/>
            <person name="Wolfe K.H."/>
        </authorList>
    </citation>
    <scope>NUCLEOTIDE SEQUENCE [LARGE SCALE GENOMIC DNA]</scope>
    <source>
        <strain evidence="17">ATCC 76901 / BCRC 22586 / CBS 4309 / NBRC 1992 / NRRL Y-12630</strain>
    </source>
</reference>
<dbReference type="NCBIfam" id="TIGR00440">
    <property type="entry name" value="glnS"/>
    <property type="match status" value="1"/>
</dbReference>
<dbReference type="CDD" id="cd00807">
    <property type="entry name" value="GlnRS_core"/>
    <property type="match status" value="1"/>
</dbReference>
<dbReference type="Proteomes" id="UP000001640">
    <property type="component" value="Chromosome 6"/>
</dbReference>
<dbReference type="FunFam" id="2.40.240.10:FF:000015">
    <property type="entry name" value="Glutaminyl-tRNA synthetase"/>
    <property type="match status" value="1"/>
</dbReference>
<keyword evidence="4 10" id="KW-0547">Nucleotide-binding</keyword>
<dbReference type="Gene3D" id="3.40.50.620">
    <property type="entry name" value="HUPs"/>
    <property type="match status" value="1"/>
</dbReference>
<dbReference type="FunFam" id="2.40.240.10:FF:000007">
    <property type="entry name" value="Glutamine--tRNA ligase"/>
    <property type="match status" value="1"/>
</dbReference>
<evidence type="ECO:0000256" key="9">
    <source>
        <dbReference type="ARBA" id="ARBA00048270"/>
    </source>
</evidence>
<name>G0VG88_NAUCA</name>
<evidence type="ECO:0000259" key="13">
    <source>
        <dbReference type="Pfam" id="PF03950"/>
    </source>
</evidence>
<feature type="region of interest" description="Disordered" evidence="11">
    <location>
        <begin position="186"/>
        <end position="220"/>
    </location>
</feature>
<dbReference type="InterPro" id="IPR007638">
    <property type="entry name" value="Gln-tRNA-synth_Ib_RNA-bd_2"/>
</dbReference>
<dbReference type="Pfam" id="PF04557">
    <property type="entry name" value="tRNA_synt_1c_R2"/>
    <property type="match status" value="1"/>
</dbReference>
<dbReference type="InterPro" id="IPR014729">
    <property type="entry name" value="Rossmann-like_a/b/a_fold"/>
</dbReference>
<evidence type="ECO:0000313" key="17">
    <source>
        <dbReference type="Proteomes" id="UP000001640"/>
    </source>
</evidence>
<dbReference type="GO" id="GO:0006425">
    <property type="term" value="P:glutaminyl-tRNA aminoacylation"/>
    <property type="evidence" value="ECO:0007669"/>
    <property type="project" value="EnsemblFungi"/>
</dbReference>
<keyword evidence="6 10" id="KW-0648">Protein biosynthesis</keyword>
<dbReference type="STRING" id="1064592.G0VG88"/>
<evidence type="ECO:0000256" key="3">
    <source>
        <dbReference type="ARBA" id="ARBA00022598"/>
    </source>
</evidence>
<dbReference type="Gene3D" id="1.10.10.2420">
    <property type="match status" value="1"/>
</dbReference>
<keyword evidence="5 10" id="KW-0067">ATP-binding</keyword>
<dbReference type="GeneID" id="96904157"/>
<dbReference type="Gene3D" id="2.40.240.10">
    <property type="entry name" value="Ribosomal Protein L25, Chain P"/>
    <property type="match status" value="2"/>
</dbReference>
<keyword evidence="3 10" id="KW-0436">Ligase</keyword>
<dbReference type="InterPro" id="IPR004514">
    <property type="entry name" value="Gln-tRNA-synth"/>
</dbReference>
<dbReference type="GO" id="GO:0004819">
    <property type="term" value="F:glutamine-tRNA ligase activity"/>
    <property type="evidence" value="ECO:0007669"/>
    <property type="project" value="UniProtKB-EC"/>
</dbReference>
<dbReference type="InterPro" id="IPR042559">
    <property type="entry name" value="Gln-tRNA-synth_Ib_RNA-bd_N_2"/>
</dbReference>
<feature type="compositionally biased region" description="Low complexity" evidence="11">
    <location>
        <begin position="203"/>
        <end position="215"/>
    </location>
</feature>
<organism evidence="16 17">
    <name type="scientific">Naumovozyma castellii</name>
    <name type="common">Yeast</name>
    <name type="synonym">Saccharomyces castellii</name>
    <dbReference type="NCBI Taxonomy" id="27288"/>
    <lineage>
        <taxon>Eukaryota</taxon>
        <taxon>Fungi</taxon>
        <taxon>Dikarya</taxon>
        <taxon>Ascomycota</taxon>
        <taxon>Saccharomycotina</taxon>
        <taxon>Saccharomycetes</taxon>
        <taxon>Saccharomycetales</taxon>
        <taxon>Saccharomycetaceae</taxon>
        <taxon>Naumovozyma</taxon>
    </lineage>
</organism>
<dbReference type="Pfam" id="PF00749">
    <property type="entry name" value="tRNA-synt_1c"/>
    <property type="match status" value="1"/>
</dbReference>
<dbReference type="InterPro" id="IPR000924">
    <property type="entry name" value="Glu/Gln-tRNA-synth"/>
</dbReference>
<feature type="domain" description="Glutamyl/glutaminyl-tRNA synthetase class Ib catalytic" evidence="12">
    <location>
        <begin position="255"/>
        <end position="568"/>
    </location>
</feature>
<gene>
    <name evidence="16" type="primary">NCAS0F00240</name>
    <name evidence="16" type="ordered locus">NCAS_0F00240</name>
</gene>
<dbReference type="GO" id="GO:0005739">
    <property type="term" value="C:mitochondrion"/>
    <property type="evidence" value="ECO:0007669"/>
    <property type="project" value="EnsemblFungi"/>
</dbReference>
<comment type="catalytic activity">
    <reaction evidence="9">
        <text>tRNA(Gln) + L-glutamine + ATP = L-glutaminyl-tRNA(Gln) + AMP + diphosphate</text>
        <dbReference type="Rhea" id="RHEA:20121"/>
        <dbReference type="Rhea" id="RHEA-COMP:9662"/>
        <dbReference type="Rhea" id="RHEA-COMP:9681"/>
        <dbReference type="ChEBI" id="CHEBI:30616"/>
        <dbReference type="ChEBI" id="CHEBI:33019"/>
        <dbReference type="ChEBI" id="CHEBI:58359"/>
        <dbReference type="ChEBI" id="CHEBI:78442"/>
        <dbReference type="ChEBI" id="CHEBI:78521"/>
        <dbReference type="ChEBI" id="CHEBI:456215"/>
        <dbReference type="EC" id="6.1.1.18"/>
    </reaction>
</comment>
<dbReference type="InterPro" id="IPR007639">
    <property type="entry name" value="Gln-tRNA-synth_Ib_RNA-bd_N"/>
</dbReference>
<dbReference type="GO" id="GO:1990825">
    <property type="term" value="F:sequence-specific mRNA binding"/>
    <property type="evidence" value="ECO:0007669"/>
    <property type="project" value="EnsemblFungi"/>
</dbReference>
<sequence>MSSVEELTQLFSKVGFEDAKIKEITKNKKVSDSLSNLINQAPTNYTWDKQSRALIHNLASLVKGSELPSSELIVEGISNGDLKTALQVNAAFKYVKAKGVDSTKTDMNENSGVGIEVTEQDVRNSVIKYIQDNLENIQNERYKLVPGIFANIKNLPELKWADPRSFKPIIDEEILKVLGPKDERDLVKTKKKNTDNAKKNGKKNTSNANEKNNNNKSEERTMFNEGFLGDLHKVGENPQAYPELMVEHLKATGGKVRTRFPPEPNGYLHIGHSKAIMVNFGYAKYNDGVCILRFDDTNPEAEAPEYFESIKRMVSWLGFVPWKITYSSDYFDKLYDLAEVLINNDRGYICHCTAEEIKRGRGIKEDGTPGGERSACVHRSNSIETNLKEFRNMRDGVYKPGEATLRMKQDLTSPSPQMWDLIAYRVLNAPHPRTGTKWKIYPTYDFTHCLVDSFENITHSLCTTEFRLSRESYEWLCDQVHVFRPAQREYGRLNITGTVLSKRKIAKLVDEHHVRGWDDPRLFTLEAIRRRGVPPGAILSFINTLGVTTSTTNIQVARFENSIRKYLEDSTPRLMFILDPIEIVVDNLPEDYEEILSIPYRAGTPEFGDRTVPFTKRFYIERSDFSEVSDDKEFFRLTPTQNVGLIKVPHTVSFKSVEKDSNGKITKIHVHYNNEAQEGKPKKPKTYIQWVPVSEKFESPIRVSETRVYNQLFNSENPSSHPDGFLNDINVNSELIHDNSIIEHNFKHVIKEGPWVVDSVKNSDFYVDEDKTGKEVHRFQGMRVGYFTLDKESTQDKIILNRIVSLKDSSK</sequence>
<dbReference type="FunFam" id="1.10.8.1290:FF:000003">
    <property type="entry name" value="Glutamine--tRNA ligase"/>
    <property type="match status" value="1"/>
</dbReference>
<dbReference type="OrthoDB" id="10250478at2759"/>
<dbReference type="InterPro" id="IPR020059">
    <property type="entry name" value="Glu/Gln-tRNA-synth_Ib_codon-bd"/>
</dbReference>
<dbReference type="OMA" id="TWCIYPM"/>
<evidence type="ECO:0000256" key="6">
    <source>
        <dbReference type="ARBA" id="ARBA00022917"/>
    </source>
</evidence>
<dbReference type="FunFam" id="1.10.10.2420:FF:000001">
    <property type="entry name" value="Glutamine--tRNA ligase cytoplasmic"/>
    <property type="match status" value="1"/>
</dbReference>
<dbReference type="GO" id="GO:0005829">
    <property type="term" value="C:cytosol"/>
    <property type="evidence" value="ECO:0007669"/>
    <property type="project" value="EnsemblFungi"/>
</dbReference>
<protein>
    <recommendedName>
        <fullName evidence="2">glutamine--tRNA ligase</fullName>
        <ecNumber evidence="2">6.1.1.18</ecNumber>
    </recommendedName>
    <alternativeName>
        <fullName evidence="8">Glutaminyl-tRNA synthetase</fullName>
    </alternativeName>
</protein>
<evidence type="ECO:0000256" key="1">
    <source>
        <dbReference type="ARBA" id="ARBA00005594"/>
    </source>
</evidence>
<dbReference type="eggNOG" id="KOG1148">
    <property type="taxonomic scope" value="Eukaryota"/>
</dbReference>
<dbReference type="InterPro" id="IPR050132">
    <property type="entry name" value="Gln/Glu-tRNA_Ligase"/>
</dbReference>
<evidence type="ECO:0000256" key="4">
    <source>
        <dbReference type="ARBA" id="ARBA00022741"/>
    </source>
</evidence>
<dbReference type="AlphaFoldDB" id="G0VG88"/>
<evidence type="ECO:0000259" key="15">
    <source>
        <dbReference type="Pfam" id="PF04558"/>
    </source>
</evidence>
<reference key="2">
    <citation type="submission" date="2011-08" db="EMBL/GenBank/DDBJ databases">
        <title>Genome sequence of Naumovozyma castellii.</title>
        <authorList>
            <person name="Gordon J.L."/>
            <person name="Armisen D."/>
            <person name="Proux-Wera E."/>
            <person name="OhEigeartaigh S.S."/>
            <person name="Byrne K.P."/>
            <person name="Wolfe K.H."/>
        </authorList>
    </citation>
    <scope>NUCLEOTIDE SEQUENCE</scope>
    <source>
        <strain>Type strain:CBS 4309</strain>
    </source>
</reference>
<evidence type="ECO:0000313" key="16">
    <source>
        <dbReference type="EMBL" id="CCC70508.1"/>
    </source>
</evidence>
<evidence type="ECO:0000256" key="2">
    <source>
        <dbReference type="ARBA" id="ARBA00012836"/>
    </source>
</evidence>
<dbReference type="Pfam" id="PF04558">
    <property type="entry name" value="tRNA_synt_1c_R1"/>
    <property type="match status" value="1"/>
</dbReference>
<comment type="similarity">
    <text evidence="1 10">Belongs to the class-I aminoacyl-tRNA synthetase family.</text>
</comment>
<dbReference type="FunFam" id="3.40.50.620:FF:000183">
    <property type="entry name" value="Glutaminyl-tRNA synthetase"/>
    <property type="match status" value="1"/>
</dbReference>
<evidence type="ECO:0000256" key="11">
    <source>
        <dbReference type="SAM" id="MobiDB-lite"/>
    </source>
</evidence>
<keyword evidence="7 10" id="KW-0030">Aminoacyl-tRNA synthetase</keyword>
<feature type="domain" description="Glutamyl/glutaminyl-tRNA synthetase class Ib anti-codon binding" evidence="13">
    <location>
        <begin position="572"/>
        <end position="673"/>
    </location>
</feature>
<proteinExistence type="inferred from homology"/>
<feature type="compositionally biased region" description="Basic and acidic residues" evidence="11">
    <location>
        <begin position="186"/>
        <end position="198"/>
    </location>
</feature>
<dbReference type="PROSITE" id="PS00178">
    <property type="entry name" value="AA_TRNA_LIGASE_I"/>
    <property type="match status" value="1"/>
</dbReference>
<dbReference type="InParanoid" id="G0VG88"/>
<dbReference type="Gene3D" id="1.10.8.1290">
    <property type="entry name" value="Glutaminyl-tRNA synthetase, non-specific RNA binding region part 1, domain 1"/>
    <property type="match status" value="1"/>
</dbReference>
<dbReference type="InterPro" id="IPR020058">
    <property type="entry name" value="Glu/Gln-tRNA-synth_Ib_cat-dom"/>
</dbReference>
<dbReference type="FunCoup" id="G0VG88">
    <property type="interactions" value="1378"/>
</dbReference>
<evidence type="ECO:0000259" key="14">
    <source>
        <dbReference type="Pfam" id="PF04557"/>
    </source>
</evidence>
<dbReference type="HOGENOM" id="CLU_001882_2_3_1"/>
<dbReference type="InterPro" id="IPR042558">
    <property type="entry name" value="Gln-tRNA-synth_Ib_RNA-bd_N_1"/>
</dbReference>
<evidence type="ECO:0000256" key="7">
    <source>
        <dbReference type="ARBA" id="ARBA00023146"/>
    </source>
</evidence>
<evidence type="ECO:0000256" key="10">
    <source>
        <dbReference type="RuleBase" id="RU363037"/>
    </source>
</evidence>
<evidence type="ECO:0000259" key="12">
    <source>
        <dbReference type="Pfam" id="PF00749"/>
    </source>
</evidence>
<evidence type="ECO:0000256" key="5">
    <source>
        <dbReference type="ARBA" id="ARBA00022840"/>
    </source>
</evidence>
<dbReference type="InterPro" id="IPR001412">
    <property type="entry name" value="aa-tRNA-synth_I_CS"/>
</dbReference>
<dbReference type="PANTHER" id="PTHR43097:SF4">
    <property type="entry name" value="GLUTAMINE--TRNA LIGASE"/>
    <property type="match status" value="1"/>
</dbReference>
<feature type="domain" description="Glutaminyl-tRNA synthetase class Ib non-specific RNA-binding" evidence="15">
    <location>
        <begin position="5"/>
        <end position="163"/>
    </location>
</feature>
<dbReference type="SUPFAM" id="SSF52374">
    <property type="entry name" value="Nucleotidylyl transferase"/>
    <property type="match status" value="1"/>
</dbReference>
<dbReference type="PRINTS" id="PR00987">
    <property type="entry name" value="TRNASYNTHGLU"/>
</dbReference>
<evidence type="ECO:0000256" key="8">
    <source>
        <dbReference type="ARBA" id="ARBA00030466"/>
    </source>
</evidence>
<dbReference type="PANTHER" id="PTHR43097">
    <property type="entry name" value="GLUTAMINE-TRNA LIGASE"/>
    <property type="match status" value="1"/>
</dbReference>
<dbReference type="SUPFAM" id="SSF50715">
    <property type="entry name" value="Ribosomal protein L25-like"/>
    <property type="match status" value="1"/>
</dbReference>
<dbReference type="EC" id="6.1.1.18" evidence="2"/>
<dbReference type="EMBL" id="HE576757">
    <property type="protein sequence ID" value="CCC70508.1"/>
    <property type="molecule type" value="Genomic_DNA"/>
</dbReference>
<feature type="domain" description="Glutaminyl-tRNA synthetase class Ib non-specific RNA-binding" evidence="14">
    <location>
        <begin position="166"/>
        <end position="248"/>
    </location>
</feature>
<dbReference type="InterPro" id="IPR011035">
    <property type="entry name" value="Ribosomal_bL25/Gln-tRNA_synth"/>
</dbReference>
<dbReference type="Pfam" id="PF03950">
    <property type="entry name" value="tRNA-synt_1c_C"/>
    <property type="match status" value="1"/>
</dbReference>
<dbReference type="GO" id="GO:0005524">
    <property type="term" value="F:ATP binding"/>
    <property type="evidence" value="ECO:0007669"/>
    <property type="project" value="UniProtKB-KW"/>
</dbReference>
<keyword evidence="17" id="KW-1185">Reference proteome</keyword>
<accession>G0VG88</accession>
<dbReference type="InterPro" id="IPR020056">
    <property type="entry name" value="Rbsml_bL25/Gln-tRNA_synth_N"/>
</dbReference>